<protein>
    <recommendedName>
        <fullName evidence="3">Lytic murein transglycosylase</fullName>
    </recommendedName>
</protein>
<dbReference type="EMBL" id="FOSL01000001">
    <property type="protein sequence ID" value="SFJ90071.1"/>
    <property type="molecule type" value="Genomic_DNA"/>
</dbReference>
<sequence length="87" mass="8951">MLLSMLAPYVAPLCAAGNLPLKGGDWPAAFPSLTFNVAERAAMPKPSISPLVGEMSGRTEGGATKCDALSFATHAGVERRPSLHGEG</sequence>
<accession>A0A1I3V7I9</accession>
<gene>
    <name evidence="1" type="ORF">SAMN04488498_101187</name>
</gene>
<reference evidence="1 2" key="1">
    <citation type="submission" date="2016-10" db="EMBL/GenBank/DDBJ databases">
        <authorList>
            <person name="Varghese N."/>
            <person name="Submissions S."/>
        </authorList>
    </citation>
    <scope>NUCLEOTIDE SEQUENCE [LARGE SCALE GENOMIC DNA]</scope>
    <source>
        <strain evidence="1 2">DSM 21822</strain>
    </source>
</reference>
<dbReference type="Proteomes" id="UP000323300">
    <property type="component" value="Unassembled WGS sequence"/>
</dbReference>
<proteinExistence type="predicted"/>
<name>A0A1I3V7I9_9HYPH</name>
<organism evidence="1 2">
    <name type="scientific">Neomesorhizobium albiziae</name>
    <dbReference type="NCBI Taxonomy" id="335020"/>
    <lineage>
        <taxon>Bacteria</taxon>
        <taxon>Pseudomonadati</taxon>
        <taxon>Pseudomonadota</taxon>
        <taxon>Alphaproteobacteria</taxon>
        <taxon>Hyphomicrobiales</taxon>
        <taxon>Phyllobacteriaceae</taxon>
        <taxon>Neomesorhizobium</taxon>
    </lineage>
</organism>
<evidence type="ECO:0000313" key="2">
    <source>
        <dbReference type="Proteomes" id="UP000323300"/>
    </source>
</evidence>
<evidence type="ECO:0000313" key="1">
    <source>
        <dbReference type="EMBL" id="SFJ90071.1"/>
    </source>
</evidence>
<dbReference type="AlphaFoldDB" id="A0A1I3V7I9"/>
<keyword evidence="2" id="KW-1185">Reference proteome</keyword>
<evidence type="ECO:0008006" key="3">
    <source>
        <dbReference type="Google" id="ProtNLM"/>
    </source>
</evidence>